<dbReference type="Pfam" id="PF13086">
    <property type="entry name" value="AAA_11"/>
    <property type="match status" value="1"/>
</dbReference>
<dbReference type="STRING" id="37001.A0A1A9WEG2"/>
<reference evidence="4" key="1">
    <citation type="submission" date="2014-03" db="EMBL/GenBank/DDBJ databases">
        <authorList>
            <person name="Aksoy S."/>
            <person name="Warren W."/>
            <person name="Wilson R.K."/>
        </authorList>
    </citation>
    <scope>NUCLEOTIDE SEQUENCE [LARGE SCALE GENOMIC DNA]</scope>
    <source>
        <strain evidence="4">IAEA</strain>
    </source>
</reference>
<name>A0A1A9WEG2_9MUSC</name>
<dbReference type="InterPro" id="IPR041679">
    <property type="entry name" value="DNA2/NAM7-like_C"/>
</dbReference>
<evidence type="ECO:0000256" key="1">
    <source>
        <dbReference type="SAM" id="Coils"/>
    </source>
</evidence>
<evidence type="ECO:0000313" key="4">
    <source>
        <dbReference type="Proteomes" id="UP000091820"/>
    </source>
</evidence>
<dbReference type="Pfam" id="PF25396">
    <property type="entry name" value="ZNFX1"/>
    <property type="match status" value="1"/>
</dbReference>
<dbReference type="Gene3D" id="3.40.50.300">
    <property type="entry name" value="P-loop containing nucleotide triphosphate hydrolases"/>
    <property type="match status" value="2"/>
</dbReference>
<evidence type="ECO:0000313" key="3">
    <source>
        <dbReference type="EnsemblMetazoa" id="GBRI016638-PA"/>
    </source>
</evidence>
<accession>A0A1A9WEG2</accession>
<dbReference type="InterPro" id="IPR045055">
    <property type="entry name" value="DNA2/NAM7-like"/>
</dbReference>
<dbReference type="CDD" id="cd17936">
    <property type="entry name" value="EEXXEc_NFX1"/>
    <property type="match status" value="1"/>
</dbReference>
<dbReference type="InterPro" id="IPR047187">
    <property type="entry name" value="SF1_C_Upf1"/>
</dbReference>
<dbReference type="AlphaFoldDB" id="A0A1A9WEG2"/>
<dbReference type="CDD" id="cd18808">
    <property type="entry name" value="SF1_C_Upf1"/>
    <property type="match status" value="1"/>
</dbReference>
<dbReference type="Pfam" id="PF13087">
    <property type="entry name" value="AAA_12"/>
    <property type="match status" value="1"/>
</dbReference>
<dbReference type="GO" id="GO:0031048">
    <property type="term" value="P:regulatory ncRNA-mediated heterochromatin formation"/>
    <property type="evidence" value="ECO:0007669"/>
    <property type="project" value="TreeGrafter"/>
</dbReference>
<proteinExistence type="predicted"/>
<dbReference type="VEuPathDB" id="VectorBase:GBRI016638"/>
<reference evidence="3" key="2">
    <citation type="submission" date="2020-05" db="UniProtKB">
        <authorList>
            <consortium name="EnsemblMetazoa"/>
        </authorList>
    </citation>
    <scope>IDENTIFICATION</scope>
    <source>
        <strain evidence="3">IAEA</strain>
    </source>
</reference>
<keyword evidence="4" id="KW-1185">Reference proteome</keyword>
<dbReference type="InterPro" id="IPR003593">
    <property type="entry name" value="AAA+_ATPase"/>
</dbReference>
<dbReference type="InterPro" id="IPR041677">
    <property type="entry name" value="DNA2/NAM7_AAA_11"/>
</dbReference>
<dbReference type="PANTHER" id="PTHR10887:SF341">
    <property type="entry name" value="NFX1-TYPE ZINC FINGER-CONTAINING PROTEIN 1"/>
    <property type="match status" value="1"/>
</dbReference>
<dbReference type="SMART" id="SM00382">
    <property type="entry name" value="AAA"/>
    <property type="match status" value="1"/>
</dbReference>
<feature type="domain" description="AAA+ ATPase" evidence="2">
    <location>
        <begin position="494"/>
        <end position="757"/>
    </location>
</feature>
<dbReference type="Proteomes" id="UP000091820">
    <property type="component" value="Unassembled WGS sequence"/>
</dbReference>
<sequence length="929" mass="108614">MSDSDADDWFNKNDEDLLKDVEKTLKKNEKNDKGDDKHEEYISLSLQGEFIRADLSLNPDVESRRIKIFELRQMSTMSSIDMFLYAMTSVQNFYKDQIAGSDTQERVLLYTHILATICELDLPGFKEELLESFVANDILMEHFRLMTKKLFNKLYTELWASHSAQMKKFLENMQTLLVQSFKTGLLSEKGVNLIKDLRKIMETCNNPSVIDMQIYTNLRENLMHILNEAEAEIINQQKLEFYPTLEELSEPYSPKAVDKNEFAKYEDVRDYVVKQLRLLRKTFKDPLHKYIYELKNDGRSSNCYLYKDVSIILNEKYLDTSCYEYLFVDVLGSERLNNAEAEKIPPSLYERLANIKTGSLLCFSTSTEFDNLIMATVVHTNEDNLWNGYIAIEIVEQYNIGCIYQKKLLMFEAPTYYEVYKNAYSYLRTINVENFPFKKYIVFGETESQPPVYLSKEKVYHCDDYKFEPLAEEVPEKLFDLNHSQRHAFMAALKRELALIQGPPGTGKTHLTIHLLKTLIKNTHTPIIVLNYANQTLDKFVMKISEHTESIVRFGSRSRMPEVEKYLARNVDYDPNNGRLNKLRYILSNEFRKQFEIIQVKQNEFDGTDNSYEDIKDAQKQLTKLQEKIQTLRSIFQFYVARKKTIIAMTTTFAARNNFLFHLLKSPIVIFEEAAEILESHIVSSLTPYTQHVIMIGDHKQLTPYSRQYPLCVSLFERLFVIQKQPLILTTQYRMCRDIASLLTPTFYKALNNDDSVLLHPSVRKMSKNVYFMTHSNTEECAYRKDETSLYNDFEVDEVIKLTQYFIKNAEYSTEDVVILSPYTKQINRIKYKLLRDDNLKSVKAYTVDSYQGLQADIVLLSLVRSNTKDNIGFIGERHRICVALSRARYGLYMFGNLDILSKCSTYWSQVKKELLKQEAVGSKFPEHD</sequence>
<dbReference type="PANTHER" id="PTHR10887">
    <property type="entry name" value="DNA2/NAM7 HELICASE FAMILY"/>
    <property type="match status" value="1"/>
</dbReference>
<evidence type="ECO:0000259" key="2">
    <source>
        <dbReference type="SMART" id="SM00382"/>
    </source>
</evidence>
<dbReference type="GO" id="GO:0004386">
    <property type="term" value="F:helicase activity"/>
    <property type="evidence" value="ECO:0007669"/>
    <property type="project" value="InterPro"/>
</dbReference>
<protein>
    <submittedName>
        <fullName evidence="3">AAA domain-containing protein</fullName>
    </submittedName>
</protein>
<feature type="coiled-coil region" evidence="1">
    <location>
        <begin position="608"/>
        <end position="635"/>
    </location>
</feature>
<dbReference type="SUPFAM" id="SSF52540">
    <property type="entry name" value="P-loop containing nucleoside triphosphate hydrolases"/>
    <property type="match status" value="1"/>
</dbReference>
<feature type="coiled-coil region" evidence="1">
    <location>
        <begin position="212"/>
        <end position="239"/>
    </location>
</feature>
<dbReference type="EnsemblMetazoa" id="GBRI016638-RA">
    <property type="protein sequence ID" value="GBRI016638-PA"/>
    <property type="gene ID" value="GBRI016638"/>
</dbReference>
<organism evidence="3 4">
    <name type="scientific">Glossina brevipalpis</name>
    <dbReference type="NCBI Taxonomy" id="37001"/>
    <lineage>
        <taxon>Eukaryota</taxon>
        <taxon>Metazoa</taxon>
        <taxon>Ecdysozoa</taxon>
        <taxon>Arthropoda</taxon>
        <taxon>Hexapoda</taxon>
        <taxon>Insecta</taxon>
        <taxon>Pterygota</taxon>
        <taxon>Neoptera</taxon>
        <taxon>Endopterygota</taxon>
        <taxon>Diptera</taxon>
        <taxon>Brachycera</taxon>
        <taxon>Muscomorpha</taxon>
        <taxon>Hippoboscoidea</taxon>
        <taxon>Glossinidae</taxon>
        <taxon>Glossina</taxon>
    </lineage>
</organism>
<keyword evidence="1" id="KW-0175">Coiled coil</keyword>
<dbReference type="GO" id="GO:0031380">
    <property type="term" value="C:nuclear RNA-directed RNA polymerase complex"/>
    <property type="evidence" value="ECO:0007669"/>
    <property type="project" value="TreeGrafter"/>
</dbReference>
<dbReference type="InterPro" id="IPR027417">
    <property type="entry name" value="P-loop_NTPase"/>
</dbReference>
<dbReference type="InterPro" id="IPR057373">
    <property type="entry name" value="ZNFX1"/>
</dbReference>